<dbReference type="Proteomes" id="UP000051326">
    <property type="component" value="Unassembled WGS sequence"/>
</dbReference>
<dbReference type="AlphaFoldDB" id="A0A0P1H7P2"/>
<dbReference type="Gene3D" id="3.40.50.1460">
    <property type="match status" value="1"/>
</dbReference>
<evidence type="ECO:0000313" key="3">
    <source>
        <dbReference type="EMBL" id="CUH99176.1"/>
    </source>
</evidence>
<dbReference type="SUPFAM" id="SSF52129">
    <property type="entry name" value="Caspase-like"/>
    <property type="match status" value="1"/>
</dbReference>
<evidence type="ECO:0008006" key="5">
    <source>
        <dbReference type="Google" id="ProtNLM"/>
    </source>
</evidence>
<dbReference type="Gene3D" id="3.40.50.1820">
    <property type="entry name" value="alpha/beta hydrolase"/>
    <property type="match status" value="1"/>
</dbReference>
<sequence>MTATLYGLLVGIDEYKSPVPALKGCVNDIDAVAALLREFGAEGDFALELKLLKDAEATREAIIDGFRNHLGKAGPEDIVLFCYSGHGSQEKAPPEFWHLEPDRLNETLVCYDSRDEGQWDLADKELSALIADVAASGPHVLCILDCCHSGSGTRAPLEEGAAVRRAPTDLRHRPVDAFLDGALVNNLDRSGGTPGAGWGVVPAGKHLLLAACRSNETAKEVYEAGRPHGAFTAALLAALRQTRGAISYRDLLKRAEAQVRLRVAQQVPQAEASDPNDLQRTFLGGAIRQQRPHFTLRYDPKLGWVIDGGSVHGIPPRTGDETTVLLVFDLQAKPDTWREPEAALATADVDEVRPSLSRVRLQTRNVPLDQNSTYRAVVVATPLPALGVQLIGEPGALDRVRKALATSGPDGRQSTFVREVGPENEAEFRLKARDGTFLISRAQAERPLVAEIAGVGKEGARAAVQRLEHVARWKALAGLENPGSRLGVDPVEIAILQPAYESGKEVWRDTDPRQAIRLEYRFSSGNWEQPKVRIELRNGSQHEVYCALLWLGEDFSVSSALIPGGTLHLPARGSAAVNGGEPVWGFVPEDKWREGRTEVRDVLKLIVSTEPFDATLFEQEEIERYALTRDAKAAALPRSALERLAARLHFRGLSPTKGGESAPDWGTAELTLTVVRPLEAAEVPRADQQQDLGAGVTLLGHPKLSAKARLVSTTEAGRGLGELGLPAILRDAPDVSEAFLFEAPRGTDPGLGALQLIDVENPETVSADSPLLLRVQSQLRPGEHVLPFAWDGEFFLPLGAARQIDGGMEIELRQLPEPSQTGADVERGIVSSVRILFQKILSSKLGTEFDYPRLAAVSFDAEGKPSYDATGDLVRERVASSERILLYVHGILGDTLGMTSASRTEIMVSSGPPQRIGDLYDLVLAFDYENINTGIRETARALGDRLVSVGLGAAHGKTLHVAAHSMGGLVARWFIEREGGDKVVQHLVTLGTPHAGSPWPTIQGWATTALAVGLNGFSQVAWPVRLLGDLVGAVEAVDVTLDEMAPGSDFLTELGRNSDPNVPYSLLVGNTSVIPAAVETGILSSLLAKLSPQRVLHAATALAFLKAPNDIAVSVASAKAVPEGRALVPQVQEAACDHISFFSSNSGQRCLLEVLQGVGETGPNDDAQS</sequence>
<dbReference type="InterPro" id="IPR055803">
    <property type="entry name" value="DUF7379"/>
</dbReference>
<dbReference type="InterPro" id="IPR029058">
    <property type="entry name" value="AB_hydrolase_fold"/>
</dbReference>
<dbReference type="PANTHER" id="PTHR48104">
    <property type="entry name" value="METACASPASE-4"/>
    <property type="match status" value="1"/>
</dbReference>
<evidence type="ECO:0000313" key="4">
    <source>
        <dbReference type="Proteomes" id="UP000051326"/>
    </source>
</evidence>
<evidence type="ECO:0000259" key="1">
    <source>
        <dbReference type="Pfam" id="PF00656"/>
    </source>
</evidence>
<feature type="domain" description="Peptidase C14 caspase" evidence="1">
    <location>
        <begin position="8"/>
        <end position="274"/>
    </location>
</feature>
<dbReference type="EMBL" id="CYSR01000011">
    <property type="protein sequence ID" value="CUH99176.1"/>
    <property type="molecule type" value="Genomic_DNA"/>
</dbReference>
<dbReference type="InterPro" id="IPR050452">
    <property type="entry name" value="Metacaspase"/>
</dbReference>
<organism evidence="3 4">
    <name type="scientific">Leisingera aquaemixtae</name>
    <dbReference type="NCBI Taxonomy" id="1396826"/>
    <lineage>
        <taxon>Bacteria</taxon>
        <taxon>Pseudomonadati</taxon>
        <taxon>Pseudomonadota</taxon>
        <taxon>Alphaproteobacteria</taxon>
        <taxon>Rhodobacterales</taxon>
        <taxon>Roseobacteraceae</taxon>
        <taxon>Leisingera</taxon>
    </lineage>
</organism>
<reference evidence="3 4" key="1">
    <citation type="submission" date="2015-09" db="EMBL/GenBank/DDBJ databases">
        <authorList>
            <consortium name="Swine Surveillance"/>
        </authorList>
    </citation>
    <scope>NUCLEOTIDE SEQUENCE [LARGE SCALE GENOMIC DNA]</scope>
    <source>
        <strain evidence="3 4">CECT 8399</strain>
    </source>
</reference>
<name>A0A0P1H7P2_9RHOB</name>
<dbReference type="InterPro" id="IPR011600">
    <property type="entry name" value="Pept_C14_caspase"/>
</dbReference>
<dbReference type="GO" id="GO:0005737">
    <property type="term" value="C:cytoplasm"/>
    <property type="evidence" value="ECO:0007669"/>
    <property type="project" value="TreeGrafter"/>
</dbReference>
<evidence type="ECO:0000259" key="2">
    <source>
        <dbReference type="Pfam" id="PF24096"/>
    </source>
</evidence>
<dbReference type="PANTHER" id="PTHR48104:SF30">
    <property type="entry name" value="METACASPASE-1"/>
    <property type="match status" value="1"/>
</dbReference>
<dbReference type="InterPro" id="IPR029030">
    <property type="entry name" value="Caspase-like_dom_sf"/>
</dbReference>
<proteinExistence type="predicted"/>
<dbReference type="Pfam" id="PF24096">
    <property type="entry name" value="DUF7379"/>
    <property type="match status" value="1"/>
</dbReference>
<dbReference type="SUPFAM" id="SSF53474">
    <property type="entry name" value="alpha/beta-Hydrolases"/>
    <property type="match status" value="1"/>
</dbReference>
<dbReference type="GO" id="GO:0004197">
    <property type="term" value="F:cysteine-type endopeptidase activity"/>
    <property type="evidence" value="ECO:0007669"/>
    <property type="project" value="InterPro"/>
</dbReference>
<protein>
    <recommendedName>
        <fullName evidence="5">Caspase domain protein</fullName>
    </recommendedName>
</protein>
<gene>
    <name evidence="3" type="ORF">PHA8399_01292</name>
</gene>
<dbReference type="RefSeq" id="WP_058285341.1">
    <property type="nucleotide sequence ID" value="NZ_CYSR01000011.1"/>
</dbReference>
<feature type="domain" description="DUF7379" evidence="2">
    <location>
        <begin position="885"/>
        <end position="1032"/>
    </location>
</feature>
<dbReference type="Pfam" id="PF00656">
    <property type="entry name" value="Peptidase_C14"/>
    <property type="match status" value="1"/>
</dbReference>
<dbReference type="GO" id="GO:0006508">
    <property type="term" value="P:proteolysis"/>
    <property type="evidence" value="ECO:0007669"/>
    <property type="project" value="InterPro"/>
</dbReference>
<accession>A0A0P1H7P2</accession>
<dbReference type="STRING" id="1396826.PHA8399_01292"/>